<gene>
    <name evidence="2" type="ORF">Ssi02_55050</name>
</gene>
<reference evidence="2" key="1">
    <citation type="submission" date="2021-01" db="EMBL/GenBank/DDBJ databases">
        <title>Whole genome shotgun sequence of Sinosporangium siamense NBRC 109515.</title>
        <authorList>
            <person name="Komaki H."/>
            <person name="Tamura T."/>
        </authorList>
    </citation>
    <scope>NUCLEOTIDE SEQUENCE</scope>
    <source>
        <strain evidence="2">NBRC 109515</strain>
    </source>
</reference>
<feature type="transmembrane region" description="Helical" evidence="1">
    <location>
        <begin position="214"/>
        <end position="233"/>
    </location>
</feature>
<comment type="caution">
    <text evidence="2">The sequence shown here is derived from an EMBL/GenBank/DDBJ whole genome shotgun (WGS) entry which is preliminary data.</text>
</comment>
<sequence length="466" mass="49234">MNARVFHVELRRSFAPWAAALLLGAALAFLFGLSGPWTRGSTKWTVEWMSAVQWLRWLMLFLWPLALGLGALQGLRDRRSNVAELFGTTPRPAWMRKALNAGALTLTFALAYLVLFAVAAAQVSARGAYFHLGWVTPLLVGVLALAAAALLGMGLGCALPYTLTPPALALTGMVAFTVLGVIASDMGFNRLGLLSPALPEVGSVFVTVAGRVDLGQAVWMLSVAATGVVLLTAGSGWRRLLAPLPMLVGAAVALALLPAAHRDIYTPHAEAAAPVCQGRVCVTKIHEDRLAFLTGPAEEALRLLSRLPNAPAGVHETVMSVDSSGLTPRAAHAVLVSFDDPAYRSTKADDLKRSLLAGAGTPSCIGMRWDENRILREGVARNVSAALLAGGLAPLPEDARMFQSAIRAADPGLVARADRYLSMSRQTYDAVRALPAEEQVARLTAVRTAGLSCQGDPLGALQGTTR</sequence>
<organism evidence="2 3">
    <name type="scientific">Sinosporangium siamense</name>
    <dbReference type="NCBI Taxonomy" id="1367973"/>
    <lineage>
        <taxon>Bacteria</taxon>
        <taxon>Bacillati</taxon>
        <taxon>Actinomycetota</taxon>
        <taxon>Actinomycetes</taxon>
        <taxon>Streptosporangiales</taxon>
        <taxon>Streptosporangiaceae</taxon>
        <taxon>Sinosporangium</taxon>
    </lineage>
</organism>
<dbReference type="Proteomes" id="UP000606172">
    <property type="component" value="Unassembled WGS sequence"/>
</dbReference>
<keyword evidence="1" id="KW-1133">Transmembrane helix</keyword>
<accession>A0A919RNJ6</accession>
<keyword evidence="1" id="KW-0812">Transmembrane</keyword>
<feature type="transmembrane region" description="Helical" evidence="1">
    <location>
        <begin position="240"/>
        <end position="260"/>
    </location>
</feature>
<dbReference type="EMBL" id="BOOW01000034">
    <property type="protein sequence ID" value="GII95274.1"/>
    <property type="molecule type" value="Genomic_DNA"/>
</dbReference>
<keyword evidence="1" id="KW-0472">Membrane</keyword>
<name>A0A919RNJ6_9ACTN</name>
<evidence type="ECO:0000256" key="1">
    <source>
        <dbReference type="SAM" id="Phobius"/>
    </source>
</evidence>
<evidence type="ECO:0000313" key="2">
    <source>
        <dbReference type="EMBL" id="GII95274.1"/>
    </source>
</evidence>
<dbReference type="RefSeq" id="WP_204030346.1">
    <property type="nucleotide sequence ID" value="NZ_BOOW01000034.1"/>
</dbReference>
<feature type="transmembrane region" description="Helical" evidence="1">
    <location>
        <begin position="101"/>
        <end position="122"/>
    </location>
</feature>
<evidence type="ECO:0000313" key="3">
    <source>
        <dbReference type="Proteomes" id="UP000606172"/>
    </source>
</evidence>
<feature type="transmembrane region" description="Helical" evidence="1">
    <location>
        <begin position="54"/>
        <end position="72"/>
    </location>
</feature>
<feature type="transmembrane region" description="Helical" evidence="1">
    <location>
        <begin position="167"/>
        <end position="188"/>
    </location>
</feature>
<keyword evidence="3" id="KW-1185">Reference proteome</keyword>
<protein>
    <submittedName>
        <fullName evidence="2">Uncharacterized protein</fullName>
    </submittedName>
</protein>
<feature type="transmembrane region" description="Helical" evidence="1">
    <location>
        <begin position="14"/>
        <end position="34"/>
    </location>
</feature>
<feature type="transmembrane region" description="Helical" evidence="1">
    <location>
        <begin position="134"/>
        <end position="155"/>
    </location>
</feature>
<dbReference type="AlphaFoldDB" id="A0A919RNJ6"/>
<proteinExistence type="predicted"/>